<dbReference type="OrthoDB" id="433738at2759"/>
<evidence type="ECO:0000313" key="2">
    <source>
        <dbReference type="Proteomes" id="UP000751190"/>
    </source>
</evidence>
<dbReference type="Proteomes" id="UP000751190">
    <property type="component" value="Unassembled WGS sequence"/>
</dbReference>
<dbReference type="AlphaFoldDB" id="A0A8J5XKG8"/>
<dbReference type="EMBL" id="JAGTXO010000002">
    <property type="protein sequence ID" value="KAG8469668.1"/>
    <property type="molecule type" value="Genomic_DNA"/>
</dbReference>
<sequence>MAEAQSPAHTRGAPPWQLPLRVRVQNVVQRPEMNGQLGLALAWDAGTGRYAVRLDSCARVTLLPDRLEPLPGQEEVYKGVLSKNGLSFCEKHRVETCDECMLDFAVPNRMVARGHDALNPLSQHAYQQAERLVAQERSAGTPPLRAQTG</sequence>
<evidence type="ECO:0000313" key="1">
    <source>
        <dbReference type="EMBL" id="KAG8469668.1"/>
    </source>
</evidence>
<organism evidence="1 2">
    <name type="scientific">Diacronema lutheri</name>
    <name type="common">Unicellular marine alga</name>
    <name type="synonym">Monochrysis lutheri</name>
    <dbReference type="NCBI Taxonomy" id="2081491"/>
    <lineage>
        <taxon>Eukaryota</taxon>
        <taxon>Haptista</taxon>
        <taxon>Haptophyta</taxon>
        <taxon>Pavlovophyceae</taxon>
        <taxon>Pavlovales</taxon>
        <taxon>Pavlovaceae</taxon>
        <taxon>Diacronema</taxon>
    </lineage>
</organism>
<reference evidence="1" key="1">
    <citation type="submission" date="2021-05" db="EMBL/GenBank/DDBJ databases">
        <title>The genome of the haptophyte Pavlova lutheri (Diacronema luteri, Pavlovales) - a model for lipid biosynthesis in eukaryotic algae.</title>
        <authorList>
            <person name="Hulatt C.J."/>
            <person name="Posewitz M.C."/>
        </authorList>
    </citation>
    <scope>NUCLEOTIDE SEQUENCE</scope>
    <source>
        <strain evidence="1">NIVA-4/92</strain>
    </source>
</reference>
<keyword evidence="2" id="KW-1185">Reference proteome</keyword>
<protein>
    <submittedName>
        <fullName evidence="1">Uncharacterized protein</fullName>
    </submittedName>
</protein>
<accession>A0A8J5XKG8</accession>
<proteinExistence type="predicted"/>
<comment type="caution">
    <text evidence="1">The sequence shown here is derived from an EMBL/GenBank/DDBJ whole genome shotgun (WGS) entry which is preliminary data.</text>
</comment>
<name>A0A8J5XKG8_DIALT</name>
<gene>
    <name evidence="1" type="ORF">KFE25_006123</name>
</gene>